<proteinExistence type="predicted"/>
<comment type="caution">
    <text evidence="1">The sequence shown here is derived from an EMBL/GenBank/DDBJ whole genome shotgun (WGS) entry which is preliminary data.</text>
</comment>
<evidence type="ECO:0000313" key="2">
    <source>
        <dbReference type="Proteomes" id="UP001218188"/>
    </source>
</evidence>
<sequence length="390" mass="43035">MENLNTEFEIQYFSAKHSRYLPRRIADRAAIWLPHVRTTKGTGWWAAANPAALGSWRPDSYQVQAPAASDVCAVAAPSAHDVTALWWCRRSWNAVILSDRSGFTAFRGHTVLTWVDIRGHLPSRVGTCADVATERSESHIWSKVIRYLTVFFYPSTKGLKLLSTGHPGDVAKPLAAAAEDPTILPLDLIKSVHWQQVFFSTVVSPPCAPNAAEYLSTELLRLPLSPMDCLLSFSGGGKPLGLHSEMKNVLSSENSRGMLPKTSGMQPTTVNSTHVATYNVLRHDNFGSARHVMAADADAPRPLSSPHEVVDLGQYAVHDTRSTKSLTTATFHRLRRPPAADVGRPWCRHMVPACAGLLKFTFTPSRPWAGIWGPKWIEGHRKTEYDVDIG</sequence>
<name>A0AAD6SPH2_9AGAR</name>
<dbReference type="Proteomes" id="UP001218188">
    <property type="component" value="Unassembled WGS sequence"/>
</dbReference>
<reference evidence="1" key="1">
    <citation type="submission" date="2023-03" db="EMBL/GenBank/DDBJ databases">
        <title>Massive genome expansion in bonnet fungi (Mycena s.s.) driven by repeated elements and novel gene families across ecological guilds.</title>
        <authorList>
            <consortium name="Lawrence Berkeley National Laboratory"/>
            <person name="Harder C.B."/>
            <person name="Miyauchi S."/>
            <person name="Viragh M."/>
            <person name="Kuo A."/>
            <person name="Thoen E."/>
            <person name="Andreopoulos B."/>
            <person name="Lu D."/>
            <person name="Skrede I."/>
            <person name="Drula E."/>
            <person name="Henrissat B."/>
            <person name="Morin E."/>
            <person name="Kohler A."/>
            <person name="Barry K."/>
            <person name="LaButti K."/>
            <person name="Morin E."/>
            <person name="Salamov A."/>
            <person name="Lipzen A."/>
            <person name="Mereny Z."/>
            <person name="Hegedus B."/>
            <person name="Baldrian P."/>
            <person name="Stursova M."/>
            <person name="Weitz H."/>
            <person name="Taylor A."/>
            <person name="Grigoriev I.V."/>
            <person name="Nagy L.G."/>
            <person name="Martin F."/>
            <person name="Kauserud H."/>
        </authorList>
    </citation>
    <scope>NUCLEOTIDE SEQUENCE</scope>
    <source>
        <strain evidence="1">CBHHK200</strain>
    </source>
</reference>
<dbReference type="AlphaFoldDB" id="A0AAD6SPH2"/>
<organism evidence="1 2">
    <name type="scientific">Mycena alexandri</name>
    <dbReference type="NCBI Taxonomy" id="1745969"/>
    <lineage>
        <taxon>Eukaryota</taxon>
        <taxon>Fungi</taxon>
        <taxon>Dikarya</taxon>
        <taxon>Basidiomycota</taxon>
        <taxon>Agaricomycotina</taxon>
        <taxon>Agaricomycetes</taxon>
        <taxon>Agaricomycetidae</taxon>
        <taxon>Agaricales</taxon>
        <taxon>Marasmiineae</taxon>
        <taxon>Mycenaceae</taxon>
        <taxon>Mycena</taxon>
    </lineage>
</organism>
<dbReference type="EMBL" id="JARJCM010000083">
    <property type="protein sequence ID" value="KAJ7031230.1"/>
    <property type="molecule type" value="Genomic_DNA"/>
</dbReference>
<protein>
    <submittedName>
        <fullName evidence="1">Uncharacterized protein</fullName>
    </submittedName>
</protein>
<accession>A0AAD6SPH2</accession>
<evidence type="ECO:0000313" key="1">
    <source>
        <dbReference type="EMBL" id="KAJ7031230.1"/>
    </source>
</evidence>
<keyword evidence="2" id="KW-1185">Reference proteome</keyword>
<gene>
    <name evidence="1" type="ORF">C8F04DRAFT_1186079</name>
</gene>